<dbReference type="Gene3D" id="3.90.226.30">
    <property type="match status" value="1"/>
</dbReference>
<dbReference type="Gene3D" id="3.40.50.11440">
    <property type="match status" value="1"/>
</dbReference>
<proteinExistence type="predicted"/>
<dbReference type="InterPro" id="IPR047926">
    <property type="entry name" value="Ni_dep_LarA"/>
</dbReference>
<sequence>MAEREFQLFTGARIQKFKIPEENLLYYAEHPAVEQDKTEEEIIRGGISNPIGGVSLDRIPRDAKVIIIVDDATRPTPAKRILPYLLEQVEKRSRNITFITAPGTHRPMTEEELDRKIGKEWMEKYRLINTDAQREEDYRYIGETEEMKTPLYIHKAVLDADYRIAVGNIGPHNVVGWSGGAKIIQPGVSGRITTEATHYAGSYEAVEEVFGNIECKARKEIDAIGGKVGLDYIANTVLDTEGKILGLFCGHYLKAHRAGVRFADRMLRPEIPRMADIVIVSAYPSCIDYWQGFKPVGFSLKGVRKGGIVIYLFDPPEGLCGNSPAHRPMLEKYLLRDEQTVRKAVAEGEVRDIVGVTNPLCHYQVLQKVQVFCVTNSLTEEECRLLRFEKFETVDTAVQTALEIMGSDAAIGVIPCGGETLVRVKEGMQ</sequence>
<dbReference type="Proteomes" id="UP000515860">
    <property type="component" value="Chromosome"/>
</dbReference>
<dbReference type="PANTHER" id="PTHR33171:SF17">
    <property type="entry name" value="LARA-LIKE N-TERMINAL DOMAIN-CONTAINING PROTEIN"/>
    <property type="match status" value="1"/>
</dbReference>
<evidence type="ECO:0000313" key="3">
    <source>
        <dbReference type="EMBL" id="QNM08643.1"/>
    </source>
</evidence>
<dbReference type="Pfam" id="PF09861">
    <property type="entry name" value="Lar_N"/>
    <property type="match status" value="1"/>
</dbReference>
<dbReference type="PANTHER" id="PTHR33171">
    <property type="entry name" value="LAR_N DOMAIN-CONTAINING PROTEIN"/>
    <property type="match status" value="1"/>
</dbReference>
<dbReference type="InterPro" id="IPR048068">
    <property type="entry name" value="LarA-like"/>
</dbReference>
<organism evidence="3 4">
    <name type="scientific">Wansuia hejianensis</name>
    <dbReference type="NCBI Taxonomy" id="2763667"/>
    <lineage>
        <taxon>Bacteria</taxon>
        <taxon>Bacillati</taxon>
        <taxon>Bacillota</taxon>
        <taxon>Clostridia</taxon>
        <taxon>Lachnospirales</taxon>
        <taxon>Lachnospiraceae</taxon>
        <taxon>Wansuia</taxon>
    </lineage>
</organism>
<dbReference type="KEGG" id="whj:H9Q79_17630"/>
<feature type="domain" description="Lactate racemase C-terminal" evidence="2">
    <location>
        <begin position="274"/>
        <end position="417"/>
    </location>
</feature>
<evidence type="ECO:0000259" key="2">
    <source>
        <dbReference type="Pfam" id="PF21113"/>
    </source>
</evidence>
<dbReference type="NCBIfam" id="NF033504">
    <property type="entry name" value="Ni_dep_LarA"/>
    <property type="match status" value="1"/>
</dbReference>
<dbReference type="GO" id="GO:0050043">
    <property type="term" value="F:lactate racemase activity"/>
    <property type="evidence" value="ECO:0007669"/>
    <property type="project" value="InterPro"/>
</dbReference>
<protein>
    <submittedName>
        <fullName evidence="3">Nickel-dependent lactate racemase</fullName>
    </submittedName>
</protein>
<dbReference type="EMBL" id="CP060635">
    <property type="protein sequence ID" value="QNM08643.1"/>
    <property type="molecule type" value="Genomic_DNA"/>
</dbReference>
<dbReference type="AlphaFoldDB" id="A0A7G9GCW1"/>
<dbReference type="InterPro" id="IPR018657">
    <property type="entry name" value="LarA-like_N"/>
</dbReference>
<evidence type="ECO:0000259" key="1">
    <source>
        <dbReference type="Pfam" id="PF09861"/>
    </source>
</evidence>
<name>A0A7G9GCW1_9FIRM</name>
<gene>
    <name evidence="3" type="primary">larA</name>
    <name evidence="3" type="ORF">H9Q79_17630</name>
</gene>
<evidence type="ECO:0000313" key="4">
    <source>
        <dbReference type="Proteomes" id="UP000515860"/>
    </source>
</evidence>
<keyword evidence="4" id="KW-1185">Reference proteome</keyword>
<dbReference type="Pfam" id="PF21113">
    <property type="entry name" value="LarA_C"/>
    <property type="match status" value="1"/>
</dbReference>
<dbReference type="InterPro" id="IPR043166">
    <property type="entry name" value="LarA-like_C"/>
</dbReference>
<accession>A0A7G9GCW1</accession>
<feature type="domain" description="LarA-like N-terminal" evidence="1">
    <location>
        <begin position="11"/>
        <end position="200"/>
    </location>
</feature>
<dbReference type="InterPro" id="IPR048520">
    <property type="entry name" value="LarA_C"/>
</dbReference>
<dbReference type="RefSeq" id="WP_249328856.1">
    <property type="nucleotide sequence ID" value="NZ_CP060635.1"/>
</dbReference>
<reference evidence="3 4" key="1">
    <citation type="submission" date="2020-08" db="EMBL/GenBank/DDBJ databases">
        <authorList>
            <person name="Liu C."/>
            <person name="Sun Q."/>
        </authorList>
    </citation>
    <scope>NUCLEOTIDE SEQUENCE [LARGE SCALE GENOMIC DNA]</scope>
    <source>
        <strain evidence="3 4">NSJ-29</strain>
    </source>
</reference>